<dbReference type="Pfam" id="PF00795">
    <property type="entry name" value="CN_hydrolase"/>
    <property type="match status" value="1"/>
</dbReference>
<dbReference type="PANTHER" id="PTHR23088">
    <property type="entry name" value="NITRILASE-RELATED"/>
    <property type="match status" value="1"/>
</dbReference>
<dbReference type="GO" id="GO:0006528">
    <property type="term" value="P:asparagine metabolic process"/>
    <property type="evidence" value="ECO:0007669"/>
    <property type="project" value="TreeGrafter"/>
</dbReference>
<proteinExistence type="predicted"/>
<accession>A0A1G6YHS9</accession>
<dbReference type="Gene3D" id="3.60.110.10">
    <property type="entry name" value="Carbon-nitrogen hydrolase"/>
    <property type="match status" value="1"/>
</dbReference>
<dbReference type="GO" id="GO:0050152">
    <property type="term" value="F:omega-amidase activity"/>
    <property type="evidence" value="ECO:0007669"/>
    <property type="project" value="TreeGrafter"/>
</dbReference>
<dbReference type="Proteomes" id="UP000198995">
    <property type="component" value="Unassembled WGS sequence"/>
</dbReference>
<dbReference type="PROSITE" id="PS50263">
    <property type="entry name" value="CN_HYDROLASE"/>
    <property type="match status" value="1"/>
</dbReference>
<reference evidence="3 4" key="1">
    <citation type="submission" date="2016-10" db="EMBL/GenBank/DDBJ databases">
        <authorList>
            <person name="de Groot N.N."/>
        </authorList>
    </citation>
    <scope>NUCLEOTIDE SEQUENCE [LARGE SCALE GENOMIC DNA]</scope>
    <source>
        <strain evidence="3 4">DSM 20475</strain>
    </source>
</reference>
<dbReference type="SUPFAM" id="SSF56317">
    <property type="entry name" value="Carbon-nitrogen hydrolase"/>
    <property type="match status" value="1"/>
</dbReference>
<dbReference type="InterPro" id="IPR036526">
    <property type="entry name" value="C-N_Hydrolase_sf"/>
</dbReference>
<sequence>MDTLKVALIQMPVVTDKAANLQRAEAALRQAAAEGAQLAVLPEMWNTPYDTAVFADYAEDTEGASCTLLRRVARETGMVVVGGSIAEKDAQDRIYNTCFVYDESGALLAFHRKRHLFDIDVPGGQYFKESDVLTSGASSTTFSALGWTFGVGICFDMRFPEQAADMCAAGAECLIYPAAFNPTTGPMHWSLLLRARAMDAQAWTLACAPARRLDSGYTSWAHSMVVNPWATIEHDLGTEAGLRLARIDKSSLQAVRTQIPLREARR</sequence>
<dbReference type="AlphaFoldDB" id="A0A1G6YHS9"/>
<gene>
    <name evidence="3" type="ORF">SAMN04489866_10968</name>
</gene>
<protein>
    <submittedName>
        <fullName evidence="3">Omega-amidase</fullName>
    </submittedName>
</protein>
<dbReference type="InterPro" id="IPR045254">
    <property type="entry name" value="Nit1/2_C-N_Hydrolase"/>
</dbReference>
<keyword evidence="4" id="KW-1185">Reference proteome</keyword>
<dbReference type="RefSeq" id="WP_091792086.1">
    <property type="nucleotide sequence ID" value="NZ_FNAF01000009.1"/>
</dbReference>
<evidence type="ECO:0000313" key="3">
    <source>
        <dbReference type="EMBL" id="SDD89185.1"/>
    </source>
</evidence>
<dbReference type="GO" id="GO:0006107">
    <property type="term" value="P:oxaloacetate metabolic process"/>
    <property type="evidence" value="ECO:0007669"/>
    <property type="project" value="TreeGrafter"/>
</dbReference>
<dbReference type="OrthoDB" id="9811121at2"/>
<evidence type="ECO:0000259" key="2">
    <source>
        <dbReference type="PROSITE" id="PS50263"/>
    </source>
</evidence>
<evidence type="ECO:0000313" key="4">
    <source>
        <dbReference type="Proteomes" id="UP000198995"/>
    </source>
</evidence>
<organism evidence="3 4">
    <name type="scientific">Peptococcus niger</name>
    <dbReference type="NCBI Taxonomy" id="2741"/>
    <lineage>
        <taxon>Bacteria</taxon>
        <taxon>Bacillati</taxon>
        <taxon>Bacillota</taxon>
        <taxon>Clostridia</taxon>
        <taxon>Eubacteriales</taxon>
        <taxon>Peptococcaceae</taxon>
        <taxon>Peptococcus</taxon>
    </lineage>
</organism>
<keyword evidence="1" id="KW-0378">Hydrolase</keyword>
<dbReference type="EMBL" id="FNAF01000009">
    <property type="protein sequence ID" value="SDD89185.1"/>
    <property type="molecule type" value="Genomic_DNA"/>
</dbReference>
<evidence type="ECO:0000256" key="1">
    <source>
        <dbReference type="ARBA" id="ARBA00022801"/>
    </source>
</evidence>
<dbReference type="CDD" id="cd07572">
    <property type="entry name" value="nit"/>
    <property type="match status" value="1"/>
</dbReference>
<dbReference type="STRING" id="2741.SAMN04489866_10968"/>
<dbReference type="GO" id="GO:0006541">
    <property type="term" value="P:glutamine metabolic process"/>
    <property type="evidence" value="ECO:0007669"/>
    <property type="project" value="TreeGrafter"/>
</dbReference>
<dbReference type="PANTHER" id="PTHR23088:SF30">
    <property type="entry name" value="OMEGA-AMIDASE NIT2"/>
    <property type="match status" value="1"/>
</dbReference>
<dbReference type="InterPro" id="IPR003010">
    <property type="entry name" value="C-N_Hydrolase"/>
</dbReference>
<name>A0A1G6YHS9_PEPNI</name>
<feature type="domain" description="CN hydrolase" evidence="2">
    <location>
        <begin position="4"/>
        <end position="261"/>
    </location>
</feature>